<keyword evidence="1" id="KW-0479">Metal-binding</keyword>
<dbReference type="Pfam" id="PF00190">
    <property type="entry name" value="Cupin_1"/>
    <property type="match status" value="1"/>
</dbReference>
<dbReference type="Gene3D" id="2.60.120.10">
    <property type="entry name" value="Jelly Rolls"/>
    <property type="match status" value="1"/>
</dbReference>
<dbReference type="RefSeq" id="WP_379870654.1">
    <property type="nucleotide sequence ID" value="NZ_JBHTBH010000004.1"/>
</dbReference>
<dbReference type="Proteomes" id="UP001596540">
    <property type="component" value="Unassembled WGS sequence"/>
</dbReference>
<feature type="region of interest" description="Disordered" evidence="2">
    <location>
        <begin position="1"/>
        <end position="39"/>
    </location>
</feature>
<dbReference type="InterPro" id="IPR051610">
    <property type="entry name" value="GPI/OXD"/>
</dbReference>
<proteinExistence type="predicted"/>
<accession>A0ABW2KFT9</accession>
<dbReference type="SMART" id="SM00835">
    <property type="entry name" value="Cupin_1"/>
    <property type="match status" value="1"/>
</dbReference>
<feature type="compositionally biased region" description="Polar residues" evidence="2">
    <location>
        <begin position="29"/>
        <end position="38"/>
    </location>
</feature>
<gene>
    <name evidence="4" type="ORF">ACFQRF_09830</name>
</gene>
<evidence type="ECO:0000259" key="3">
    <source>
        <dbReference type="SMART" id="SM00835"/>
    </source>
</evidence>
<feature type="compositionally biased region" description="Basic and acidic residues" evidence="2">
    <location>
        <begin position="1"/>
        <end position="10"/>
    </location>
</feature>
<keyword evidence="5" id="KW-1185">Reference proteome</keyword>
<feature type="domain" description="Cupin type-1" evidence="3">
    <location>
        <begin position="54"/>
        <end position="201"/>
    </location>
</feature>
<name>A0ABW2KFT9_9ACTN</name>
<protein>
    <submittedName>
        <fullName evidence="4">Cupin domain-containing protein</fullName>
    </submittedName>
</protein>
<dbReference type="InterPro" id="IPR006045">
    <property type="entry name" value="Cupin_1"/>
</dbReference>
<reference evidence="5" key="1">
    <citation type="journal article" date="2019" name="Int. J. Syst. Evol. Microbiol.">
        <title>The Global Catalogue of Microorganisms (GCM) 10K type strain sequencing project: providing services to taxonomists for standard genome sequencing and annotation.</title>
        <authorList>
            <consortium name="The Broad Institute Genomics Platform"/>
            <consortium name="The Broad Institute Genome Sequencing Center for Infectious Disease"/>
            <person name="Wu L."/>
            <person name="Ma J."/>
        </authorList>
    </citation>
    <scope>NUCLEOTIDE SEQUENCE [LARGE SCALE GENOMIC DNA]</scope>
    <source>
        <strain evidence="5">CGMCC 4.7382</strain>
    </source>
</reference>
<evidence type="ECO:0000313" key="4">
    <source>
        <dbReference type="EMBL" id="MFC7328039.1"/>
    </source>
</evidence>
<dbReference type="InterPro" id="IPR014710">
    <property type="entry name" value="RmlC-like_jellyroll"/>
</dbReference>
<evidence type="ECO:0000256" key="1">
    <source>
        <dbReference type="ARBA" id="ARBA00022723"/>
    </source>
</evidence>
<evidence type="ECO:0000256" key="2">
    <source>
        <dbReference type="SAM" id="MobiDB-lite"/>
    </source>
</evidence>
<organism evidence="4 5">
    <name type="scientific">Marinactinospora rubrisoli</name>
    <dbReference type="NCBI Taxonomy" id="2715399"/>
    <lineage>
        <taxon>Bacteria</taxon>
        <taxon>Bacillati</taxon>
        <taxon>Actinomycetota</taxon>
        <taxon>Actinomycetes</taxon>
        <taxon>Streptosporangiales</taxon>
        <taxon>Nocardiopsidaceae</taxon>
        <taxon>Marinactinospora</taxon>
    </lineage>
</organism>
<dbReference type="PANTHER" id="PTHR35848">
    <property type="entry name" value="OXALATE-BINDING PROTEIN"/>
    <property type="match status" value="1"/>
</dbReference>
<sequence length="228" mass="24808">MPDDRDRRDTGVQPDMDAGFRHRPAPNPGDTTTGSQPGTVVPGQRMAPDVVHNFPLSRSEARAFDGGRLQGAHGENWPILVDQQAAVYLITLEPGGIREPHWHPSAWEVNYVISGTVRWTFVGPDQTQEAFEAGTGDVVFAPQGHFHYFENASDTEDLQVLVVFNSSAPEPDDDIGIVHSLSAMPRHVLASVFGTAPEVFDAIPKRLGRVVISRRTGSADQGPTPEGR</sequence>
<dbReference type="PROSITE" id="PS00725">
    <property type="entry name" value="GERMIN"/>
    <property type="match status" value="1"/>
</dbReference>
<dbReference type="InterPro" id="IPR011051">
    <property type="entry name" value="RmlC_Cupin_sf"/>
</dbReference>
<dbReference type="InterPro" id="IPR019780">
    <property type="entry name" value="Germin_Mn-BS"/>
</dbReference>
<dbReference type="EMBL" id="JBHTBH010000004">
    <property type="protein sequence ID" value="MFC7328039.1"/>
    <property type="molecule type" value="Genomic_DNA"/>
</dbReference>
<dbReference type="CDD" id="cd20306">
    <property type="entry name" value="cupin_OxDC-like"/>
    <property type="match status" value="1"/>
</dbReference>
<comment type="caution">
    <text evidence="4">The sequence shown here is derived from an EMBL/GenBank/DDBJ whole genome shotgun (WGS) entry which is preliminary data.</text>
</comment>
<evidence type="ECO:0000313" key="5">
    <source>
        <dbReference type="Proteomes" id="UP001596540"/>
    </source>
</evidence>
<dbReference type="PANTHER" id="PTHR35848:SF9">
    <property type="entry name" value="SLL1358 PROTEIN"/>
    <property type="match status" value="1"/>
</dbReference>
<dbReference type="SUPFAM" id="SSF51182">
    <property type="entry name" value="RmlC-like cupins"/>
    <property type="match status" value="1"/>
</dbReference>